<proteinExistence type="predicted"/>
<evidence type="ECO:0000313" key="3">
    <source>
        <dbReference type="Proteomes" id="UP000008827"/>
    </source>
</evidence>
<gene>
    <name evidence="1" type="ORF">GLYMA_01G143000</name>
</gene>
<dbReference type="EMBL" id="CM000834">
    <property type="protein sequence ID" value="KRH76267.1"/>
    <property type="molecule type" value="Genomic_DNA"/>
</dbReference>
<dbReference type="Gramene" id="KRH76267">
    <property type="protein sequence ID" value="KRH76267"/>
    <property type="gene ID" value="GLYMA_01G143000"/>
</dbReference>
<evidence type="ECO:0000313" key="1">
    <source>
        <dbReference type="EMBL" id="KRH76267.1"/>
    </source>
</evidence>
<keyword evidence="3" id="KW-1185">Reference proteome</keyword>
<dbReference type="Proteomes" id="UP000008827">
    <property type="component" value="Chromosome 1"/>
</dbReference>
<reference evidence="1 2" key="1">
    <citation type="journal article" date="2010" name="Nature">
        <title>Genome sequence of the palaeopolyploid soybean.</title>
        <authorList>
            <person name="Schmutz J."/>
            <person name="Cannon S.B."/>
            <person name="Schlueter J."/>
            <person name="Ma J."/>
            <person name="Mitros T."/>
            <person name="Nelson W."/>
            <person name="Hyten D.L."/>
            <person name="Song Q."/>
            <person name="Thelen J.J."/>
            <person name="Cheng J."/>
            <person name="Xu D."/>
            <person name="Hellsten U."/>
            <person name="May G.D."/>
            <person name="Yu Y."/>
            <person name="Sakurai T."/>
            <person name="Umezawa T."/>
            <person name="Bhattacharyya M.K."/>
            <person name="Sandhu D."/>
            <person name="Valliyodan B."/>
            <person name="Lindquist E."/>
            <person name="Peto M."/>
            <person name="Grant D."/>
            <person name="Shu S."/>
            <person name="Goodstein D."/>
            <person name="Barry K."/>
            <person name="Futrell-Griggs M."/>
            <person name="Abernathy B."/>
            <person name="Du J."/>
            <person name="Tian Z."/>
            <person name="Zhu L."/>
            <person name="Gill N."/>
            <person name="Joshi T."/>
            <person name="Libault M."/>
            <person name="Sethuraman A."/>
            <person name="Zhang X.-C."/>
            <person name="Shinozaki K."/>
            <person name="Nguyen H.T."/>
            <person name="Wing R.A."/>
            <person name="Cregan P."/>
            <person name="Specht J."/>
            <person name="Grimwood J."/>
            <person name="Rokhsar D."/>
            <person name="Stacey G."/>
            <person name="Shoemaker R.C."/>
            <person name="Jackson S.A."/>
        </authorList>
    </citation>
    <scope>NUCLEOTIDE SEQUENCE [LARGE SCALE GENOMIC DNA]</scope>
    <source>
        <strain evidence="2">cv. Williams 82</strain>
        <tissue evidence="1">Callus</tissue>
    </source>
</reference>
<organism evidence="2">
    <name type="scientific">Glycine max</name>
    <name type="common">Soybean</name>
    <name type="synonym">Glycine hispida</name>
    <dbReference type="NCBI Taxonomy" id="3847"/>
    <lineage>
        <taxon>Eukaryota</taxon>
        <taxon>Viridiplantae</taxon>
        <taxon>Streptophyta</taxon>
        <taxon>Embryophyta</taxon>
        <taxon>Tracheophyta</taxon>
        <taxon>Spermatophyta</taxon>
        <taxon>Magnoliopsida</taxon>
        <taxon>eudicotyledons</taxon>
        <taxon>Gunneridae</taxon>
        <taxon>Pentapetalae</taxon>
        <taxon>rosids</taxon>
        <taxon>fabids</taxon>
        <taxon>Fabales</taxon>
        <taxon>Fabaceae</taxon>
        <taxon>Papilionoideae</taxon>
        <taxon>50 kb inversion clade</taxon>
        <taxon>NPAAA clade</taxon>
        <taxon>indigoferoid/millettioid clade</taxon>
        <taxon>Phaseoleae</taxon>
        <taxon>Glycine</taxon>
        <taxon>Glycine subgen. Soja</taxon>
    </lineage>
</organism>
<dbReference type="EnsemblPlants" id="KRH76267">
    <property type="protein sequence ID" value="KRH76267"/>
    <property type="gene ID" value="GLYMA_01G143000"/>
</dbReference>
<dbReference type="InParanoid" id="K7K3U1"/>
<accession>K7K3U1</accession>
<sequence>MVTRACNPSGSNKMCGRCHRGRVLMFWRDTGQHEGSVLSLPRVPLQVFRIRRWIQLLS</sequence>
<protein>
    <submittedName>
        <fullName evidence="1 2">Uncharacterized protein</fullName>
    </submittedName>
</protein>
<name>K7K3U1_SOYBN</name>
<reference evidence="2" key="2">
    <citation type="submission" date="2018-02" db="UniProtKB">
        <authorList>
            <consortium name="EnsemblPlants"/>
        </authorList>
    </citation>
    <scope>IDENTIFICATION</scope>
    <source>
        <strain evidence="2">Williams 82</strain>
    </source>
</reference>
<dbReference type="HOGENOM" id="CLU_2982906_0_0_1"/>
<evidence type="ECO:0000313" key="2">
    <source>
        <dbReference type="EnsemblPlants" id="KRH76267"/>
    </source>
</evidence>
<dbReference type="PaxDb" id="3847-GLYMA01G34400.1"/>
<dbReference type="AlphaFoldDB" id="K7K3U1"/>
<reference evidence="1" key="3">
    <citation type="submission" date="2018-07" db="EMBL/GenBank/DDBJ databases">
        <title>WGS assembly of Glycine max.</title>
        <authorList>
            <person name="Schmutz J."/>
            <person name="Cannon S."/>
            <person name="Schlueter J."/>
            <person name="Ma J."/>
            <person name="Mitros T."/>
            <person name="Nelson W."/>
            <person name="Hyten D."/>
            <person name="Song Q."/>
            <person name="Thelen J."/>
            <person name="Cheng J."/>
            <person name="Xu D."/>
            <person name="Hellsten U."/>
            <person name="May G."/>
            <person name="Yu Y."/>
            <person name="Sakurai T."/>
            <person name="Umezawa T."/>
            <person name="Bhattacharyya M."/>
            <person name="Sandhu D."/>
            <person name="Valliyodan B."/>
            <person name="Lindquist E."/>
            <person name="Peto M."/>
            <person name="Grant D."/>
            <person name="Shu S."/>
            <person name="Goodstein D."/>
            <person name="Barry K."/>
            <person name="Futrell-Griggs M."/>
            <person name="Abernathy B."/>
            <person name="Du J."/>
            <person name="Tian Z."/>
            <person name="Zhu L."/>
            <person name="Gill N."/>
            <person name="Joshi T."/>
            <person name="Libault M."/>
            <person name="Sethuraman A."/>
            <person name="Zhang X."/>
            <person name="Shinozaki K."/>
            <person name="Nguyen H."/>
            <person name="Wing R."/>
            <person name="Cregan P."/>
            <person name="Specht J."/>
            <person name="Grimwood J."/>
            <person name="Rokhsar D."/>
            <person name="Stacey G."/>
            <person name="Shoemaker R."/>
            <person name="Jackson S."/>
        </authorList>
    </citation>
    <scope>NUCLEOTIDE SEQUENCE</scope>
    <source>
        <tissue evidence="1">Callus</tissue>
    </source>
</reference>